<dbReference type="eggNOG" id="COG0683">
    <property type="taxonomic scope" value="Bacteria"/>
</dbReference>
<reference evidence="8" key="2">
    <citation type="submission" date="2011-01" db="EMBL/GenBank/DDBJ databases">
        <title>The complete genome of Nitratifractor salsuginis DSM 16511.</title>
        <authorList>
            <consortium name="US DOE Joint Genome Institute (JGI-PGF)"/>
            <person name="Lucas S."/>
            <person name="Copeland A."/>
            <person name="Lapidus A."/>
            <person name="Bruce D."/>
            <person name="Goodwin L."/>
            <person name="Pitluck S."/>
            <person name="Kyrpides N."/>
            <person name="Mavromatis K."/>
            <person name="Ivanova N."/>
            <person name="Mikhailova N."/>
            <person name="Zeytun A."/>
            <person name="Detter J.C."/>
            <person name="Tapia R."/>
            <person name="Han C."/>
            <person name="Land M."/>
            <person name="Hauser L."/>
            <person name="Markowitz V."/>
            <person name="Cheng J.-F."/>
            <person name="Hugenholtz P."/>
            <person name="Woyke T."/>
            <person name="Wu D."/>
            <person name="Tindall B."/>
            <person name="Schuetze A."/>
            <person name="Brambilla E."/>
            <person name="Klenk H.-P."/>
            <person name="Eisen J.A."/>
        </authorList>
    </citation>
    <scope>NUCLEOTIDE SEQUENCE [LARGE SCALE GENOMIC DNA]</scope>
    <source>
        <strain evidence="8">DSM 16511 / JCM 12458 / E9I37-1</strain>
    </source>
</reference>
<dbReference type="Gene3D" id="3.40.50.2300">
    <property type="match status" value="2"/>
</dbReference>
<dbReference type="PANTHER" id="PTHR30483:SF6">
    <property type="entry name" value="PERIPLASMIC BINDING PROTEIN OF ABC TRANSPORTER FOR NATURAL AMINO ACIDS"/>
    <property type="match status" value="1"/>
</dbReference>
<evidence type="ECO:0000256" key="4">
    <source>
        <dbReference type="ARBA" id="ARBA00022970"/>
    </source>
</evidence>
<dbReference type="PANTHER" id="PTHR30483">
    <property type="entry name" value="LEUCINE-SPECIFIC-BINDING PROTEIN"/>
    <property type="match status" value="1"/>
</dbReference>
<dbReference type="CDD" id="cd06347">
    <property type="entry name" value="PBP1_ABC_LivK_ligand_binding-like"/>
    <property type="match status" value="1"/>
</dbReference>
<evidence type="ECO:0000256" key="1">
    <source>
        <dbReference type="ARBA" id="ARBA00010062"/>
    </source>
</evidence>
<protein>
    <submittedName>
        <fullName evidence="7">Extracellular ligand-binding receptor</fullName>
    </submittedName>
</protein>
<accession>E6X2L3</accession>
<keyword evidence="8" id="KW-1185">Reference proteome</keyword>
<gene>
    <name evidence="7" type="ordered locus">Nitsa_0817</name>
</gene>
<dbReference type="Proteomes" id="UP000008633">
    <property type="component" value="Chromosome"/>
</dbReference>
<feature type="domain" description="Leucine-binding protein" evidence="6">
    <location>
        <begin position="22"/>
        <end position="363"/>
    </location>
</feature>
<dbReference type="InterPro" id="IPR028082">
    <property type="entry name" value="Peripla_BP_I"/>
</dbReference>
<evidence type="ECO:0000256" key="3">
    <source>
        <dbReference type="ARBA" id="ARBA00022729"/>
    </source>
</evidence>
<keyword evidence="3 5" id="KW-0732">Signal</keyword>
<keyword evidence="7" id="KW-0675">Receptor</keyword>
<comment type="similarity">
    <text evidence="1">Belongs to the leucine-binding protein family.</text>
</comment>
<evidence type="ECO:0000313" key="7">
    <source>
        <dbReference type="EMBL" id="ADV46079.1"/>
    </source>
</evidence>
<reference evidence="7 8" key="1">
    <citation type="journal article" date="2011" name="Stand. Genomic Sci.">
        <title>Complete genome sequence of Nitratifractor salsuginis type strain (E9I37-1).</title>
        <authorList>
            <person name="Anderson I."/>
            <person name="Sikorski J."/>
            <person name="Zeytun A."/>
            <person name="Nolan M."/>
            <person name="Lapidus A."/>
            <person name="Lucas S."/>
            <person name="Hammon N."/>
            <person name="Deshpande S."/>
            <person name="Cheng J.F."/>
            <person name="Tapia R."/>
            <person name="Han C."/>
            <person name="Goodwin L."/>
            <person name="Pitluck S."/>
            <person name="Liolios K."/>
            <person name="Pagani I."/>
            <person name="Ivanova N."/>
            <person name="Huntemann M."/>
            <person name="Mavromatis K."/>
            <person name="Ovchinikova G."/>
            <person name="Pati A."/>
            <person name="Chen A."/>
            <person name="Palaniappan K."/>
            <person name="Land M."/>
            <person name="Hauser L."/>
            <person name="Brambilla E.M."/>
            <person name="Ngatchou-Djao O.D."/>
            <person name="Rohde M."/>
            <person name="Tindall B.J."/>
            <person name="Goker M."/>
            <person name="Detter J.C."/>
            <person name="Woyke T."/>
            <person name="Bristow J."/>
            <person name="Eisen J.A."/>
            <person name="Markowitz V."/>
            <person name="Hugenholtz P."/>
            <person name="Klenk H.P."/>
            <person name="Kyrpides N.C."/>
        </authorList>
    </citation>
    <scope>NUCLEOTIDE SEQUENCE [LARGE SCALE GENOMIC DNA]</scope>
    <source>
        <strain evidence="8">DSM 16511 / JCM 12458 / E9I37-1</strain>
    </source>
</reference>
<dbReference type="OrthoDB" id="9772589at2"/>
<organism evidence="7 8">
    <name type="scientific">Nitratifractor salsuginis (strain DSM 16511 / JCM 12458 / E9I37-1)</name>
    <dbReference type="NCBI Taxonomy" id="749222"/>
    <lineage>
        <taxon>Bacteria</taxon>
        <taxon>Pseudomonadati</taxon>
        <taxon>Campylobacterota</taxon>
        <taxon>Epsilonproteobacteria</taxon>
        <taxon>Campylobacterales</taxon>
        <taxon>Sulfurovaceae</taxon>
        <taxon>Nitratifractor</taxon>
    </lineage>
</organism>
<dbReference type="SUPFAM" id="SSF53822">
    <property type="entry name" value="Periplasmic binding protein-like I"/>
    <property type="match status" value="1"/>
</dbReference>
<dbReference type="KEGG" id="nsa:Nitsa_0817"/>
<evidence type="ECO:0000256" key="2">
    <source>
        <dbReference type="ARBA" id="ARBA00022448"/>
    </source>
</evidence>
<dbReference type="InterPro" id="IPR028081">
    <property type="entry name" value="Leu-bd"/>
</dbReference>
<dbReference type="InterPro" id="IPR000709">
    <property type="entry name" value="Leu_Ile_Val-bd"/>
</dbReference>
<dbReference type="GO" id="GO:0006865">
    <property type="term" value="P:amino acid transport"/>
    <property type="evidence" value="ECO:0007669"/>
    <property type="project" value="UniProtKB-KW"/>
</dbReference>
<sequence length="374" mass="39742">MKKTLSIVAAAALMSGIAFAKEVKVGVVLPLTGPIAAFGQTSKAGLDIAYNQNHKLKNGDNVKLIVLDDRGDKVEAATAVKRLIDKNGVTVILGEVASGNSMAMAPVAEKAKTPMITHASTNPRVTKGKKYVTRACFIDPFQGAVMAKYALDNGMKNAVVVTDAKQDYSVGLSKAFKKAFTAGGGKILKTVLINSGDKDFNAQVSTIKSMHPDIIAFTGYYPEAALMVKQARDMGVKTPFIGADGVGFPELVKIGGKAAEGFMYTDHFNEAAASSPEAKAYVEAFHKKYHKAADSMGALAADAYGMILNAMNQCIDEGKQPTDKECVNEHLRHTKGYKGITGVINIDKNGNAVKSAVINEVQNGKFVYKTTVNP</sequence>
<keyword evidence="4" id="KW-0029">Amino-acid transport</keyword>
<dbReference type="Pfam" id="PF13458">
    <property type="entry name" value="Peripla_BP_6"/>
    <property type="match status" value="1"/>
</dbReference>
<dbReference type="STRING" id="749222.Nitsa_0817"/>
<dbReference type="AlphaFoldDB" id="E6X2L3"/>
<evidence type="ECO:0000313" key="8">
    <source>
        <dbReference type="Proteomes" id="UP000008633"/>
    </source>
</evidence>
<proteinExistence type="inferred from homology"/>
<dbReference type="EMBL" id="CP002452">
    <property type="protein sequence ID" value="ADV46079.1"/>
    <property type="molecule type" value="Genomic_DNA"/>
</dbReference>
<evidence type="ECO:0000259" key="6">
    <source>
        <dbReference type="Pfam" id="PF13458"/>
    </source>
</evidence>
<keyword evidence="2" id="KW-0813">Transport</keyword>
<dbReference type="PRINTS" id="PR00337">
    <property type="entry name" value="LEUILEVALBP"/>
</dbReference>
<dbReference type="RefSeq" id="WP_013553773.1">
    <property type="nucleotide sequence ID" value="NC_014935.1"/>
</dbReference>
<name>E6X2L3_NITSE</name>
<feature type="chain" id="PRO_5003215422" evidence="5">
    <location>
        <begin position="21"/>
        <end position="374"/>
    </location>
</feature>
<dbReference type="InterPro" id="IPR051010">
    <property type="entry name" value="BCAA_transport"/>
</dbReference>
<evidence type="ECO:0000256" key="5">
    <source>
        <dbReference type="SAM" id="SignalP"/>
    </source>
</evidence>
<feature type="signal peptide" evidence="5">
    <location>
        <begin position="1"/>
        <end position="20"/>
    </location>
</feature>
<dbReference type="HOGENOM" id="CLU_027128_6_1_7"/>